<dbReference type="EMBL" id="BBMR01000002">
    <property type="protein sequence ID" value="GAL17841.1"/>
    <property type="molecule type" value="Genomic_DNA"/>
</dbReference>
<evidence type="ECO:0000256" key="3">
    <source>
        <dbReference type="ARBA" id="ARBA00047594"/>
    </source>
</evidence>
<dbReference type="InterPro" id="IPR000326">
    <property type="entry name" value="PAP2/HPO"/>
</dbReference>
<keyword evidence="4" id="KW-1133">Transmembrane helix</keyword>
<dbReference type="Proteomes" id="UP000029228">
    <property type="component" value="Unassembled WGS sequence"/>
</dbReference>
<evidence type="ECO:0000313" key="6">
    <source>
        <dbReference type="EMBL" id="GAL17841.1"/>
    </source>
</evidence>
<dbReference type="Gene3D" id="1.20.144.10">
    <property type="entry name" value="Phosphatidic acid phosphatase type 2/haloperoxidase"/>
    <property type="match status" value="1"/>
</dbReference>
<keyword evidence="4" id="KW-0812">Transmembrane</keyword>
<dbReference type="STRING" id="990268.JCM19235_6394"/>
<reference evidence="6 7" key="1">
    <citation type="submission" date="2014-09" db="EMBL/GenBank/DDBJ databases">
        <title>Vibrio maritimus JCM 19235. (C45) whole genome shotgun sequence.</title>
        <authorList>
            <person name="Sawabe T."/>
            <person name="Meirelles P."/>
            <person name="Nakanishi M."/>
            <person name="Sayaka M."/>
            <person name="Hattori M."/>
            <person name="Ohkuma M."/>
        </authorList>
    </citation>
    <scope>NUCLEOTIDE SEQUENCE [LARGE SCALE GENOMIC DNA]</scope>
    <source>
        <strain evidence="7">JCM19235</strain>
    </source>
</reference>
<feature type="transmembrane region" description="Helical" evidence="4">
    <location>
        <begin position="169"/>
        <end position="190"/>
    </location>
</feature>
<feature type="transmembrane region" description="Helical" evidence="4">
    <location>
        <begin position="20"/>
        <end position="40"/>
    </location>
</feature>
<dbReference type="AlphaFoldDB" id="A0A090RRD1"/>
<accession>A0A090RRD1</accession>
<evidence type="ECO:0000259" key="5">
    <source>
        <dbReference type="SMART" id="SM00014"/>
    </source>
</evidence>
<dbReference type="SMART" id="SM00014">
    <property type="entry name" value="acidPPc"/>
    <property type="match status" value="1"/>
</dbReference>
<feature type="transmembrane region" description="Helical" evidence="4">
    <location>
        <begin position="60"/>
        <end position="81"/>
    </location>
</feature>
<name>A0A090RRD1_9VIBR</name>
<dbReference type="EC" id="3.6.1.27" evidence="1"/>
<dbReference type="GO" id="GO:0005886">
    <property type="term" value="C:plasma membrane"/>
    <property type="evidence" value="ECO:0007669"/>
    <property type="project" value="TreeGrafter"/>
</dbReference>
<gene>
    <name evidence="6" type="ORF">JCM19235_6394</name>
</gene>
<keyword evidence="7" id="KW-1185">Reference proteome</keyword>
<organism evidence="6 7">
    <name type="scientific">Vibrio maritimus</name>
    <dbReference type="NCBI Taxonomy" id="990268"/>
    <lineage>
        <taxon>Bacteria</taxon>
        <taxon>Pseudomonadati</taxon>
        <taxon>Pseudomonadota</taxon>
        <taxon>Gammaproteobacteria</taxon>
        <taxon>Vibrionales</taxon>
        <taxon>Vibrionaceae</taxon>
        <taxon>Vibrio</taxon>
    </lineage>
</organism>
<comment type="catalytic activity">
    <reaction evidence="3">
        <text>di-trans,octa-cis-undecaprenyl diphosphate + H2O = di-trans,octa-cis-undecaprenyl phosphate + phosphate + H(+)</text>
        <dbReference type="Rhea" id="RHEA:28094"/>
        <dbReference type="ChEBI" id="CHEBI:15377"/>
        <dbReference type="ChEBI" id="CHEBI:15378"/>
        <dbReference type="ChEBI" id="CHEBI:43474"/>
        <dbReference type="ChEBI" id="CHEBI:58405"/>
        <dbReference type="ChEBI" id="CHEBI:60392"/>
        <dbReference type="EC" id="3.6.1.27"/>
    </reaction>
</comment>
<dbReference type="Pfam" id="PF01569">
    <property type="entry name" value="PAP2"/>
    <property type="match status" value="1"/>
</dbReference>
<feature type="transmembrane region" description="Helical" evidence="4">
    <location>
        <begin position="197"/>
        <end position="218"/>
    </location>
</feature>
<keyword evidence="4" id="KW-0472">Membrane</keyword>
<evidence type="ECO:0000256" key="4">
    <source>
        <dbReference type="SAM" id="Phobius"/>
    </source>
</evidence>
<keyword evidence="6" id="KW-0378">Hydrolase</keyword>
<comment type="caution">
    <text evidence="6">The sequence shown here is derived from an EMBL/GenBank/DDBJ whole genome shotgun (WGS) entry which is preliminary data.</text>
</comment>
<feature type="domain" description="Phosphatidic acid phosphatase type 2/haloperoxidase" evidence="5">
    <location>
        <begin position="91"/>
        <end position="239"/>
    </location>
</feature>
<feature type="transmembrane region" description="Helical" evidence="4">
    <location>
        <begin position="224"/>
        <end position="241"/>
    </location>
</feature>
<dbReference type="PANTHER" id="PTHR14969:SF54">
    <property type="entry name" value="PHOSPHATIDYLGLYCEROPHOSPHATASE B"/>
    <property type="match status" value="1"/>
</dbReference>
<protein>
    <recommendedName>
        <fullName evidence="1">undecaprenyl-diphosphate phosphatase</fullName>
        <ecNumber evidence="1">3.6.1.27</ecNumber>
    </recommendedName>
    <alternativeName>
        <fullName evidence="2">Undecaprenyl pyrophosphate phosphatase</fullName>
    </alternativeName>
</protein>
<dbReference type="PANTHER" id="PTHR14969">
    <property type="entry name" value="SPHINGOSINE-1-PHOSPHATE PHOSPHOHYDROLASE"/>
    <property type="match status" value="1"/>
</dbReference>
<proteinExistence type="predicted"/>
<evidence type="ECO:0000256" key="2">
    <source>
        <dbReference type="ARBA" id="ARBA00032707"/>
    </source>
</evidence>
<dbReference type="InterPro" id="IPR036938">
    <property type="entry name" value="PAP2/HPO_sf"/>
</dbReference>
<dbReference type="CDD" id="cd01610">
    <property type="entry name" value="PAP2_like"/>
    <property type="match status" value="1"/>
</dbReference>
<evidence type="ECO:0000313" key="7">
    <source>
        <dbReference type="Proteomes" id="UP000029228"/>
    </source>
</evidence>
<evidence type="ECO:0000256" key="1">
    <source>
        <dbReference type="ARBA" id="ARBA00012374"/>
    </source>
</evidence>
<sequence length="250" mass="27892">MSPIKINALQFFTREKLYGITCLAIVASLIFVASLALYPFELTTPVSQVLGFIMQCLSYSAGHQGFLITLCILGLTSIWVTRGTNHRTILLGQIAILLVLSFTTKTFLKQWTESPRPYTDVFVEETIIDTQADFYALSTDKKNEVISLVAVANNVSEWRTKHWVGETDYSFPSGHTIFVAICVLFFAGIFASHQHRLLASLVCFWAVGVAVSRLWLGMHRPEDLFGSLLFGLILYLIVPSANSKFPLSSK</sequence>
<dbReference type="GO" id="GO:0050380">
    <property type="term" value="F:undecaprenyl-diphosphatase activity"/>
    <property type="evidence" value="ECO:0007669"/>
    <property type="project" value="UniProtKB-EC"/>
</dbReference>
<dbReference type="SUPFAM" id="SSF48317">
    <property type="entry name" value="Acid phosphatase/Vanadium-dependent haloperoxidase"/>
    <property type="match status" value="1"/>
</dbReference>